<dbReference type="AlphaFoldDB" id="A0A8X6JHI5"/>
<evidence type="ECO:0000313" key="4">
    <source>
        <dbReference type="Proteomes" id="UP000887116"/>
    </source>
</evidence>
<dbReference type="Pfam" id="PF05517">
    <property type="entry name" value="p25-alpha"/>
    <property type="match status" value="1"/>
</dbReference>
<evidence type="ECO:0000256" key="1">
    <source>
        <dbReference type="ARBA" id="ARBA00010994"/>
    </source>
</evidence>
<dbReference type="Gene3D" id="1.10.238.10">
    <property type="entry name" value="EF-hand"/>
    <property type="match status" value="1"/>
</dbReference>
<dbReference type="InterPro" id="IPR011992">
    <property type="entry name" value="EF-hand-dom_pair"/>
</dbReference>
<name>A0A8X6JHI5_TRICU</name>
<keyword evidence="4" id="KW-1185">Reference proteome</keyword>
<evidence type="ECO:0000256" key="2">
    <source>
        <dbReference type="SAM" id="MobiDB-lite"/>
    </source>
</evidence>
<reference evidence="3" key="1">
    <citation type="submission" date="2020-07" db="EMBL/GenBank/DDBJ databases">
        <title>Multicomponent nature underlies the extraordinary mechanical properties of spider dragline silk.</title>
        <authorList>
            <person name="Kono N."/>
            <person name="Nakamura H."/>
            <person name="Mori M."/>
            <person name="Yoshida Y."/>
            <person name="Ohtoshi R."/>
            <person name="Malay A.D."/>
            <person name="Moran D.A.P."/>
            <person name="Tomita M."/>
            <person name="Numata K."/>
            <person name="Arakawa K."/>
        </authorList>
    </citation>
    <scope>NUCLEOTIDE SEQUENCE</scope>
</reference>
<dbReference type="GO" id="GO:0015631">
    <property type="term" value="F:tubulin binding"/>
    <property type="evidence" value="ECO:0007669"/>
    <property type="project" value="InterPro"/>
</dbReference>
<feature type="compositionally biased region" description="Polar residues" evidence="2">
    <location>
        <begin position="126"/>
        <end position="135"/>
    </location>
</feature>
<dbReference type="GO" id="GO:0046785">
    <property type="term" value="P:microtubule polymerization"/>
    <property type="evidence" value="ECO:0007669"/>
    <property type="project" value="InterPro"/>
</dbReference>
<dbReference type="InterPro" id="IPR008907">
    <property type="entry name" value="TPP/p25"/>
</dbReference>
<dbReference type="SUPFAM" id="SSF47473">
    <property type="entry name" value="EF-hand"/>
    <property type="match status" value="1"/>
</dbReference>
<proteinExistence type="inferred from homology"/>
<feature type="region of interest" description="Disordered" evidence="2">
    <location>
        <begin position="102"/>
        <end position="145"/>
    </location>
</feature>
<dbReference type="OrthoDB" id="7340997at2759"/>
<protein>
    <submittedName>
        <fullName evidence="3">Uncharacterized protein</fullName>
    </submittedName>
</protein>
<gene>
    <name evidence="3" type="ORF">TNCT_193601</name>
</gene>
<sequence length="145" mass="16757">MEDDLKTRFYQYANFQNSEKDGKITLNIIEYWLKESGLLDMSRGMTQSDTYQIFSDVAKDESRLTFDKFKEFLQALANKKKMEKNELMEKLVNARNPLIGYESSTSDERIHPVHKSVAVKEIDQCPDTSSENKGASGNDDEQKKE</sequence>
<comment type="caution">
    <text evidence="3">The sequence shown here is derived from an EMBL/GenBank/DDBJ whole genome shotgun (WGS) entry which is preliminary data.</text>
</comment>
<evidence type="ECO:0000313" key="3">
    <source>
        <dbReference type="EMBL" id="GFR25508.1"/>
    </source>
</evidence>
<dbReference type="EMBL" id="BMAO01008676">
    <property type="protein sequence ID" value="GFR25508.1"/>
    <property type="molecule type" value="Genomic_DNA"/>
</dbReference>
<organism evidence="3 4">
    <name type="scientific">Trichonephila clavata</name>
    <name type="common">Joro spider</name>
    <name type="synonym">Nephila clavata</name>
    <dbReference type="NCBI Taxonomy" id="2740835"/>
    <lineage>
        <taxon>Eukaryota</taxon>
        <taxon>Metazoa</taxon>
        <taxon>Ecdysozoa</taxon>
        <taxon>Arthropoda</taxon>
        <taxon>Chelicerata</taxon>
        <taxon>Arachnida</taxon>
        <taxon>Araneae</taxon>
        <taxon>Araneomorphae</taxon>
        <taxon>Entelegynae</taxon>
        <taxon>Araneoidea</taxon>
        <taxon>Nephilidae</taxon>
        <taxon>Trichonephila</taxon>
    </lineage>
</organism>
<dbReference type="Proteomes" id="UP000887116">
    <property type="component" value="Unassembled WGS sequence"/>
</dbReference>
<comment type="similarity">
    <text evidence="1">Belongs to the TPPP family.</text>
</comment>
<accession>A0A8X6JHI5</accession>